<evidence type="ECO:0000313" key="2">
    <source>
        <dbReference type="Proteomes" id="UP000887565"/>
    </source>
</evidence>
<sequence length="90" mass="9849">MAQQKWLGSEPMQWQEHQSYGGRSLGQQRDPSLGQHLGQQRDPSRSLLRATEGPLVQSLAFKDSLSGARPIPQLASVRVDVASIAAAQQK</sequence>
<accession>A0A915IZX2</accession>
<keyword evidence="2" id="KW-1185">Reference proteome</keyword>
<evidence type="ECO:0000256" key="1">
    <source>
        <dbReference type="SAM" id="MobiDB-lite"/>
    </source>
</evidence>
<feature type="region of interest" description="Disordered" evidence="1">
    <location>
        <begin position="1"/>
        <end position="46"/>
    </location>
</feature>
<name>A0A915IZX2_ROMCU</name>
<dbReference type="AlphaFoldDB" id="A0A915IZX2"/>
<dbReference type="WBParaSite" id="nRc.2.0.1.t19761-RA">
    <property type="protein sequence ID" value="nRc.2.0.1.t19761-RA"/>
    <property type="gene ID" value="nRc.2.0.1.g19761"/>
</dbReference>
<reference evidence="3" key="1">
    <citation type="submission" date="2022-11" db="UniProtKB">
        <authorList>
            <consortium name="WormBaseParasite"/>
        </authorList>
    </citation>
    <scope>IDENTIFICATION</scope>
</reference>
<evidence type="ECO:0000313" key="3">
    <source>
        <dbReference type="WBParaSite" id="nRc.2.0.1.t19761-RA"/>
    </source>
</evidence>
<dbReference type="Proteomes" id="UP000887565">
    <property type="component" value="Unplaced"/>
</dbReference>
<organism evidence="2 3">
    <name type="scientific">Romanomermis culicivorax</name>
    <name type="common">Nematode worm</name>
    <dbReference type="NCBI Taxonomy" id="13658"/>
    <lineage>
        <taxon>Eukaryota</taxon>
        <taxon>Metazoa</taxon>
        <taxon>Ecdysozoa</taxon>
        <taxon>Nematoda</taxon>
        <taxon>Enoplea</taxon>
        <taxon>Dorylaimia</taxon>
        <taxon>Mermithida</taxon>
        <taxon>Mermithoidea</taxon>
        <taxon>Mermithidae</taxon>
        <taxon>Romanomermis</taxon>
    </lineage>
</organism>
<proteinExistence type="predicted"/>
<protein>
    <submittedName>
        <fullName evidence="3">Uncharacterized protein</fullName>
    </submittedName>
</protein>